<accession>A0ABD6XJC6</accession>
<name>A0ABD6XJC6_9LACO</name>
<proteinExistence type="predicted"/>
<dbReference type="Proteomes" id="UP000244552">
    <property type="component" value="Unassembled WGS sequence"/>
</dbReference>
<dbReference type="EMBL" id="QAGV01000001">
    <property type="protein sequence ID" value="PTR98599.1"/>
    <property type="molecule type" value="Genomic_DNA"/>
</dbReference>
<sequence>MDDGVYPEKNYREVFQNNDAFYFDEFGGMMLKKSRNGYKTYPLKIANFLPMPPYFNDRGESVYIKWSNGKVYTISKDNHLEEYFYVHYSKRKFNLHKGNQSSEIIVTPSDIYMGNDNLHIKLKDLKLGKFYYYKYMLRRIYMHRNNIGKLIQRMIWGRDLKKYTDSLNDKKNF</sequence>
<dbReference type="InterPro" id="IPR046733">
    <property type="entry name" value="DUF6625"/>
</dbReference>
<dbReference type="Pfam" id="PF20330">
    <property type="entry name" value="DUF6625"/>
    <property type="match status" value="1"/>
</dbReference>
<protein>
    <submittedName>
        <fullName evidence="1">Uncharacterized protein</fullName>
    </submittedName>
</protein>
<dbReference type="AlphaFoldDB" id="A0ABD6XJC6"/>
<reference evidence="1 2" key="1">
    <citation type="journal article" date="2018" name="Genome Announc.">
        <title>Fifty-Six Draft Genome Sequences of 10 Lactobacillus Species from 22 Commercial Dietary Supplements.</title>
        <authorList>
            <person name="Gangiredla J."/>
            <person name="Barnaba T.J."/>
            <person name="Mammel M.K."/>
            <person name="Lacher D.W."/>
            <person name="Elkins C.A."/>
            <person name="Lampel K.A."/>
            <person name="Whitehouse C.A."/>
            <person name="Tartera C."/>
        </authorList>
    </citation>
    <scope>NUCLEOTIDE SEQUENCE [LARGE SCALE GENOMIC DNA]</scope>
    <source>
        <strain evidence="1 2">DS11_12</strain>
    </source>
</reference>
<evidence type="ECO:0000313" key="2">
    <source>
        <dbReference type="Proteomes" id="UP000244552"/>
    </source>
</evidence>
<gene>
    <name evidence="1" type="ORF">DBP89_00270</name>
</gene>
<comment type="caution">
    <text evidence="1">The sequence shown here is derived from an EMBL/GenBank/DDBJ whole genome shotgun (WGS) entry which is preliminary data.</text>
</comment>
<evidence type="ECO:0000313" key="1">
    <source>
        <dbReference type="EMBL" id="PTR98599.1"/>
    </source>
</evidence>
<organism evidence="1 2">
    <name type="scientific">Ligilactobacillus salivarius</name>
    <dbReference type="NCBI Taxonomy" id="1624"/>
    <lineage>
        <taxon>Bacteria</taxon>
        <taxon>Bacillati</taxon>
        <taxon>Bacillota</taxon>
        <taxon>Bacilli</taxon>
        <taxon>Lactobacillales</taxon>
        <taxon>Lactobacillaceae</taxon>
        <taxon>Ligilactobacillus</taxon>
    </lineage>
</organism>